<keyword evidence="3" id="KW-1185">Reference proteome</keyword>
<organism evidence="2 3">
    <name type="scientific">Legionella santicrucis</name>
    <dbReference type="NCBI Taxonomy" id="45074"/>
    <lineage>
        <taxon>Bacteria</taxon>
        <taxon>Pseudomonadati</taxon>
        <taxon>Pseudomonadota</taxon>
        <taxon>Gammaproteobacteria</taxon>
        <taxon>Legionellales</taxon>
        <taxon>Legionellaceae</taxon>
        <taxon>Legionella</taxon>
    </lineage>
</organism>
<proteinExistence type="predicted"/>
<dbReference type="EMBL" id="LNYU01000090">
    <property type="protein sequence ID" value="KTD53847.1"/>
    <property type="molecule type" value="Genomic_DNA"/>
</dbReference>
<protein>
    <submittedName>
        <fullName evidence="2">RES domain protein</fullName>
    </submittedName>
</protein>
<dbReference type="STRING" id="45074.Lsan_3511"/>
<dbReference type="InterPro" id="IPR014914">
    <property type="entry name" value="RES_dom"/>
</dbReference>
<dbReference type="Proteomes" id="UP000054703">
    <property type="component" value="Unassembled WGS sequence"/>
</dbReference>
<dbReference type="OrthoDB" id="9799238at2"/>
<gene>
    <name evidence="2" type="ORF">Lsan_3511</name>
</gene>
<evidence type="ECO:0000313" key="3">
    <source>
        <dbReference type="Proteomes" id="UP000054703"/>
    </source>
</evidence>
<evidence type="ECO:0000313" key="2">
    <source>
        <dbReference type="EMBL" id="KTD53847.1"/>
    </source>
</evidence>
<name>A0A0W0YA94_9GAMM</name>
<accession>A0A0W0YA94</accession>
<dbReference type="PATRIC" id="fig|45074.5.peg.3780"/>
<dbReference type="AlphaFoldDB" id="A0A0W0YA94"/>
<sequence>MSIWTECEGVKFFKYLELEPWRIVEDQYSSSSRDLVDSSEEHDLLEKLLDNSKPHAANNKHYLIFTPFRYPPLEYGSRFGNTYEPSLWYGSLSLQTAFAEVAFYRLKFFDDTAANLEYIEIRMTAFKAYIKTKNGIDLTKAPFQKYQDKISSKTNYEQSQLLGTEMREAKVEAFIFASARDKNAGENVAAFIPDVFKIKDKEYITNMQNWRCIANKNVIEFSRDEILQRKKMEFSKDELASVNDSVL</sequence>
<comment type="caution">
    <text evidence="2">The sequence shown here is derived from an EMBL/GenBank/DDBJ whole genome shotgun (WGS) entry which is preliminary data.</text>
</comment>
<reference evidence="2 3" key="1">
    <citation type="submission" date="2015-11" db="EMBL/GenBank/DDBJ databases">
        <title>Genomic analysis of 38 Legionella species identifies large and diverse effector repertoires.</title>
        <authorList>
            <person name="Burstein D."/>
            <person name="Amaro F."/>
            <person name="Zusman T."/>
            <person name="Lifshitz Z."/>
            <person name="Cohen O."/>
            <person name="Gilbert J.A."/>
            <person name="Pupko T."/>
            <person name="Shuman H.A."/>
            <person name="Segal G."/>
        </authorList>
    </citation>
    <scope>NUCLEOTIDE SEQUENCE [LARGE SCALE GENOMIC DNA]</scope>
    <source>
        <strain evidence="2 3">SC-63-C7</strain>
    </source>
</reference>
<dbReference type="SMART" id="SM00953">
    <property type="entry name" value="RES"/>
    <property type="match status" value="1"/>
</dbReference>
<feature type="domain" description="RES" evidence="1">
    <location>
        <begin position="67"/>
        <end position="202"/>
    </location>
</feature>
<evidence type="ECO:0000259" key="1">
    <source>
        <dbReference type="SMART" id="SM00953"/>
    </source>
</evidence>
<dbReference type="Pfam" id="PF08808">
    <property type="entry name" value="RES"/>
    <property type="match status" value="1"/>
</dbReference>